<dbReference type="GO" id="GO:0020037">
    <property type="term" value="F:heme binding"/>
    <property type="evidence" value="ECO:0007669"/>
    <property type="project" value="InterPro"/>
</dbReference>
<dbReference type="PROSITE" id="PS00086">
    <property type="entry name" value="CYTOCHROME_P450"/>
    <property type="match status" value="1"/>
</dbReference>
<dbReference type="GO" id="GO:0050660">
    <property type="term" value="F:flavin adenine dinucleotide binding"/>
    <property type="evidence" value="ECO:0007669"/>
    <property type="project" value="TreeGrafter"/>
</dbReference>
<dbReference type="InterPro" id="IPR001094">
    <property type="entry name" value="Flavdoxin-like"/>
</dbReference>
<keyword evidence="6" id="KW-0288">FMN</keyword>
<feature type="region of interest" description="Disordered" evidence="14">
    <location>
        <begin position="542"/>
        <end position="582"/>
    </location>
</feature>
<dbReference type="SUPFAM" id="SSF52218">
    <property type="entry name" value="Flavoproteins"/>
    <property type="match status" value="1"/>
</dbReference>
<dbReference type="SUPFAM" id="SSF63380">
    <property type="entry name" value="Riboflavin synthase domain-like"/>
    <property type="match status" value="1"/>
</dbReference>
<keyword evidence="10" id="KW-0560">Oxidoreductase</keyword>
<dbReference type="PANTHER" id="PTHR19384">
    <property type="entry name" value="NITRIC OXIDE SYNTHASE-RELATED"/>
    <property type="match status" value="1"/>
</dbReference>
<dbReference type="InterPro" id="IPR017938">
    <property type="entry name" value="Riboflavin_synthase-like_b-brl"/>
</dbReference>
<dbReference type="GO" id="GO:0016705">
    <property type="term" value="F:oxidoreductase activity, acting on paired donors, with incorporation or reduction of molecular oxygen"/>
    <property type="evidence" value="ECO:0007669"/>
    <property type="project" value="InterPro"/>
</dbReference>
<dbReference type="Pfam" id="PF00175">
    <property type="entry name" value="NAD_binding_1"/>
    <property type="match status" value="1"/>
</dbReference>
<evidence type="ECO:0000259" key="15">
    <source>
        <dbReference type="PROSITE" id="PS50902"/>
    </source>
</evidence>
<evidence type="ECO:0000256" key="14">
    <source>
        <dbReference type="SAM" id="MobiDB-lite"/>
    </source>
</evidence>
<comment type="cofactor">
    <cofactor evidence="1">
        <name>FMN</name>
        <dbReference type="ChEBI" id="CHEBI:58210"/>
    </cofactor>
</comment>
<dbReference type="STRING" id="1263082.A0A068RU92"/>
<evidence type="ECO:0000256" key="3">
    <source>
        <dbReference type="ARBA" id="ARBA00010018"/>
    </source>
</evidence>
<dbReference type="InterPro" id="IPR036396">
    <property type="entry name" value="Cyt_P450_sf"/>
</dbReference>
<dbReference type="InterPro" id="IPR017972">
    <property type="entry name" value="Cyt_P450_CS"/>
</dbReference>
<organism evidence="17 18">
    <name type="scientific">Lichtheimia corymbifera JMRC:FSU:9682</name>
    <dbReference type="NCBI Taxonomy" id="1263082"/>
    <lineage>
        <taxon>Eukaryota</taxon>
        <taxon>Fungi</taxon>
        <taxon>Fungi incertae sedis</taxon>
        <taxon>Mucoromycota</taxon>
        <taxon>Mucoromycotina</taxon>
        <taxon>Mucoromycetes</taxon>
        <taxon>Mucorales</taxon>
        <taxon>Lichtheimiaceae</taxon>
        <taxon>Lichtheimia</taxon>
    </lineage>
</organism>
<dbReference type="PROSITE" id="PS50902">
    <property type="entry name" value="FLAVODOXIN_LIKE"/>
    <property type="match status" value="1"/>
</dbReference>
<dbReference type="InterPro" id="IPR003097">
    <property type="entry name" value="CysJ-like_FAD-binding"/>
</dbReference>
<accession>A0A068RU92</accession>
<dbReference type="Pfam" id="PF00667">
    <property type="entry name" value="FAD_binding_1"/>
    <property type="match status" value="1"/>
</dbReference>
<dbReference type="GO" id="GO:0003958">
    <property type="term" value="F:NADPH-hemoprotein reductase activity"/>
    <property type="evidence" value="ECO:0007669"/>
    <property type="project" value="UniProtKB-EC"/>
</dbReference>
<dbReference type="PRINTS" id="PR00371">
    <property type="entry name" value="FPNCR"/>
</dbReference>
<dbReference type="PANTHER" id="PTHR19384:SF17">
    <property type="entry name" value="NADPH--CYTOCHROME P450 REDUCTASE"/>
    <property type="match status" value="1"/>
</dbReference>
<evidence type="ECO:0000256" key="11">
    <source>
        <dbReference type="ARBA" id="ARBA00023004"/>
    </source>
</evidence>
<evidence type="ECO:0000256" key="10">
    <source>
        <dbReference type="ARBA" id="ARBA00023002"/>
    </source>
</evidence>
<keyword evidence="7" id="KW-0479">Metal-binding</keyword>
<dbReference type="Pfam" id="PF00067">
    <property type="entry name" value="p450"/>
    <property type="match status" value="1"/>
</dbReference>
<evidence type="ECO:0000259" key="16">
    <source>
        <dbReference type="PROSITE" id="PS51384"/>
    </source>
</evidence>
<evidence type="ECO:0000256" key="2">
    <source>
        <dbReference type="ARBA" id="ARBA00001974"/>
    </source>
</evidence>
<evidence type="ECO:0000313" key="18">
    <source>
        <dbReference type="Proteomes" id="UP000027586"/>
    </source>
</evidence>
<dbReference type="FunFam" id="3.40.50.80:FF:000001">
    <property type="entry name" value="NADPH--cytochrome P450 reductase 1"/>
    <property type="match status" value="1"/>
</dbReference>
<keyword evidence="11" id="KW-0408">Iron</keyword>
<dbReference type="Pfam" id="PF00258">
    <property type="entry name" value="Flavodoxin_1"/>
    <property type="match status" value="1"/>
</dbReference>
<dbReference type="EC" id="1.6.2.4" evidence="12"/>
<evidence type="ECO:0000256" key="8">
    <source>
        <dbReference type="ARBA" id="ARBA00022827"/>
    </source>
</evidence>
<protein>
    <recommendedName>
        <fullName evidence="12">NADPH--hemoprotein reductase</fullName>
        <ecNumber evidence="12">1.6.2.4</ecNumber>
    </recommendedName>
</protein>
<evidence type="ECO:0000313" key="17">
    <source>
        <dbReference type="EMBL" id="CDH53295.1"/>
    </source>
</evidence>
<dbReference type="InterPro" id="IPR001128">
    <property type="entry name" value="Cyt_P450"/>
</dbReference>
<dbReference type="Gene3D" id="1.20.990.10">
    <property type="entry name" value="NADPH-cytochrome p450 Reductase, Chain A, domain 3"/>
    <property type="match status" value="1"/>
</dbReference>
<dbReference type="GO" id="GO:0010181">
    <property type="term" value="F:FMN binding"/>
    <property type="evidence" value="ECO:0007669"/>
    <property type="project" value="InterPro"/>
</dbReference>
<dbReference type="OrthoDB" id="1470350at2759"/>
<comment type="cofactor">
    <cofactor evidence="2">
        <name>FAD</name>
        <dbReference type="ChEBI" id="CHEBI:57692"/>
    </cofactor>
</comment>
<dbReference type="InterPro" id="IPR023173">
    <property type="entry name" value="NADPH_Cyt_P450_Rdtase_alpha"/>
</dbReference>
<dbReference type="InterPro" id="IPR001709">
    <property type="entry name" value="Flavoprot_Pyr_Nucl_cyt_Rdtase"/>
</dbReference>
<dbReference type="AlphaFoldDB" id="A0A068RU92"/>
<dbReference type="Gene3D" id="3.40.50.80">
    <property type="entry name" value="Nucleotide-binding domain of ferredoxin-NADP reductase (FNR) module"/>
    <property type="match status" value="1"/>
</dbReference>
<sequence>MPQDTMTSLIVVLQRDSGDIENQGKIINFGSGASVDTVRNLAMEKLGISTIPAKDVLLLDGSGKSIDTMDQVRQQQVVRVDMKEHIKDVIPGPTKYPFVGSIRELLPNIAYGWIKMFDKYGPVVDMNILGEENIGTNDPDVAELFVKESDYFTKKITHNLEEVKAFGGQGLFTTDTDDPDWKLAHKLLMPAFGPRAIKAYLHEMGLIAMRTIKTLEEYQPTDKVEILNWTTRLTFETIGRCGFGYEFGLLDSKDAPNHPFIEAMAYCLKTVVVRRQQPSIFKHLPNEQNRKFDRSVKLMNDTVDQVIKERKQSPEAGDKDKDLLGFMLNARDDQNLGLTDENIRYQVVTFLIAGHDTTANTLAWTLYELTRHPEVEQRLLQEIADAGITHDKPPTVEQVGQLKYTHQVLKETLRKYPPVRMLNKYCKKDCVIPGGYLVKAGTPVSVNLFAMHRNPKVYPDPLRYDPDRFSPEEEQKRSRFAWLPFSTGPRACIGMAFALQEAKVVLAMFLHRFKFCYDGPEVDFDPMMATTKPMDFLVTIRSRTDMPEPTSTPTTTATTSDEAAKGSKPKATMPQSQSIAEQVATREVPPITFLYGTQTGTAQDYASSLAAQARSFGFKEVTLAEMDKWKVLDTGKYEPRKSGPQELVVVCTATYNGQPPDTAERFNKFITEKTKDDKNGDLLKSMNFAVFGVGNKNWRTYQAFPRKVNESLETLGADRFFQCGEGNADQDMDADFNEWSAHFWVQTLSSFGLSLPESQSVVPSASMGLEKPHIQVNFISPSDKEKWKQGADNRNGEHNVTILDNEELQQPASDRSTRHIELDVSSLQPLCKDGSLFVAGDHLEVYPENDAEMVDAIGVNFGWVLDSVFEVDQESLNNVSPRSLAASIRGPCTIRNALTYYADLSSPPSRTMLSIFAEQLRATSEETAEVFSKLIMPDSPEYASFIEKYRTILDLQKGFPQVKRLDLAQFMTAVGVMQPRRYSISSSPLAHPKQASLTVGVVHDKLKDGREYYGLASSYLARSAEATKVRAMLKSSKSSFALPSDPKVPIIMIAAGTGVAPFRGFLEERACQRSQGKQVGDCVLFFGCRRKDHDFIYADQMQAYAKDGVLAGLYVAFSRQGQPIKYVQHQLLEHAVKVWSLLNESNASVYVCGAGAMSRDVRRTFCTMAKSFGHVSTEEEGDNHIQELIDQGRYNEDVWG</sequence>
<feature type="compositionally biased region" description="Low complexity" evidence="14">
    <location>
        <begin position="547"/>
        <end position="561"/>
    </location>
</feature>
<evidence type="ECO:0000256" key="1">
    <source>
        <dbReference type="ARBA" id="ARBA00001917"/>
    </source>
</evidence>
<dbReference type="GO" id="GO:0005506">
    <property type="term" value="F:iron ion binding"/>
    <property type="evidence" value="ECO:0007669"/>
    <property type="project" value="InterPro"/>
</dbReference>
<feature type="domain" description="FAD-binding FR-type" evidence="16">
    <location>
        <begin position="795"/>
        <end position="1043"/>
    </location>
</feature>
<dbReference type="SUPFAM" id="SSF48264">
    <property type="entry name" value="Cytochrome P450"/>
    <property type="match status" value="1"/>
</dbReference>
<gene>
    <name evidence="17" type="ORF">LCOR_04662.1</name>
</gene>
<evidence type="ECO:0000256" key="7">
    <source>
        <dbReference type="ARBA" id="ARBA00022723"/>
    </source>
</evidence>
<dbReference type="InterPro" id="IPR008254">
    <property type="entry name" value="Flavodoxin/NO_synth"/>
</dbReference>
<comment type="caution">
    <text evidence="17">The sequence shown here is derived from an EMBL/GenBank/DDBJ whole genome shotgun (WGS) entry which is preliminary data.</text>
</comment>
<dbReference type="PRINTS" id="PR00369">
    <property type="entry name" value="FLAVODOXIN"/>
</dbReference>
<evidence type="ECO:0000256" key="6">
    <source>
        <dbReference type="ARBA" id="ARBA00022643"/>
    </source>
</evidence>
<keyword evidence="4" id="KW-0813">Transport</keyword>
<dbReference type="Gene3D" id="1.10.630.10">
    <property type="entry name" value="Cytochrome P450"/>
    <property type="match status" value="1"/>
</dbReference>
<dbReference type="SUPFAM" id="SSF52343">
    <property type="entry name" value="Ferredoxin reductase-like, C-terminal NADP-linked domain"/>
    <property type="match status" value="1"/>
</dbReference>
<evidence type="ECO:0000256" key="9">
    <source>
        <dbReference type="ARBA" id="ARBA00022857"/>
    </source>
</evidence>
<dbReference type="VEuPathDB" id="FungiDB:LCOR_04662.1"/>
<dbReference type="Gene3D" id="3.40.50.360">
    <property type="match status" value="1"/>
</dbReference>
<comment type="similarity">
    <text evidence="3">In the N-terminal section; belongs to the cytochrome P450 family.</text>
</comment>
<dbReference type="GO" id="GO:0004497">
    <property type="term" value="F:monooxygenase activity"/>
    <property type="evidence" value="ECO:0007669"/>
    <property type="project" value="InterPro"/>
</dbReference>
<feature type="domain" description="Flavodoxin-like" evidence="15">
    <location>
        <begin position="591"/>
        <end position="744"/>
    </location>
</feature>
<dbReference type="Proteomes" id="UP000027586">
    <property type="component" value="Unassembled WGS sequence"/>
</dbReference>
<evidence type="ECO:0000256" key="4">
    <source>
        <dbReference type="ARBA" id="ARBA00022448"/>
    </source>
</evidence>
<keyword evidence="18" id="KW-1185">Reference proteome</keyword>
<evidence type="ECO:0000256" key="12">
    <source>
        <dbReference type="ARBA" id="ARBA00023797"/>
    </source>
</evidence>
<keyword evidence="9" id="KW-0521">NADP</keyword>
<evidence type="ECO:0000256" key="5">
    <source>
        <dbReference type="ARBA" id="ARBA00022630"/>
    </source>
</evidence>
<dbReference type="GO" id="GO:0005829">
    <property type="term" value="C:cytosol"/>
    <property type="evidence" value="ECO:0007669"/>
    <property type="project" value="TreeGrafter"/>
</dbReference>
<dbReference type="InterPro" id="IPR017927">
    <property type="entry name" value="FAD-bd_FR_type"/>
</dbReference>
<reference evidence="17" key="1">
    <citation type="submission" date="2013-08" db="EMBL/GenBank/DDBJ databases">
        <title>Gene expansion shapes genome architecture in the human pathogen Lichtheimia corymbifera: an evolutionary genomics analysis in the ancient terrestrial Mucorales (Mucoromycotina).</title>
        <authorList>
            <person name="Schwartze V.U."/>
            <person name="Winter S."/>
            <person name="Shelest E."/>
            <person name="Marcet-Houben M."/>
            <person name="Horn F."/>
            <person name="Wehner S."/>
            <person name="Hoffmann K."/>
            <person name="Riege K."/>
            <person name="Sammeth M."/>
            <person name="Nowrousian M."/>
            <person name="Valiante V."/>
            <person name="Linde J."/>
            <person name="Jacobsen I.D."/>
            <person name="Marz M."/>
            <person name="Brakhage A.A."/>
            <person name="Gabaldon T."/>
            <person name="Bocker S."/>
            <person name="Voigt K."/>
        </authorList>
    </citation>
    <scope>NUCLEOTIDE SEQUENCE [LARGE SCALE GENOMIC DNA]</scope>
    <source>
        <strain evidence="17">FSU 9682</strain>
    </source>
</reference>
<dbReference type="Gene3D" id="2.40.30.10">
    <property type="entry name" value="Translation factors"/>
    <property type="match status" value="1"/>
</dbReference>
<evidence type="ECO:0000256" key="13">
    <source>
        <dbReference type="ARBA" id="ARBA00049342"/>
    </source>
</evidence>
<keyword evidence="8" id="KW-0274">FAD</keyword>
<dbReference type="InterPro" id="IPR029039">
    <property type="entry name" value="Flavoprotein-like_sf"/>
</dbReference>
<dbReference type="EMBL" id="CBTN010000016">
    <property type="protein sequence ID" value="CDH53295.1"/>
    <property type="molecule type" value="Genomic_DNA"/>
</dbReference>
<dbReference type="InterPro" id="IPR001433">
    <property type="entry name" value="OxRdtase_FAD/NAD-bd"/>
</dbReference>
<dbReference type="PROSITE" id="PS51384">
    <property type="entry name" value="FAD_FR"/>
    <property type="match status" value="1"/>
</dbReference>
<proteinExistence type="inferred from homology"/>
<comment type="catalytic activity">
    <reaction evidence="13">
        <text>2 oxidized [cytochrome P450] + NADPH = 2 reduced [cytochrome P450] + NADP(+) + H(+)</text>
        <dbReference type="Rhea" id="RHEA:24040"/>
        <dbReference type="Rhea" id="RHEA-COMP:14627"/>
        <dbReference type="Rhea" id="RHEA-COMP:14628"/>
        <dbReference type="ChEBI" id="CHEBI:15378"/>
        <dbReference type="ChEBI" id="CHEBI:55376"/>
        <dbReference type="ChEBI" id="CHEBI:57783"/>
        <dbReference type="ChEBI" id="CHEBI:58349"/>
        <dbReference type="ChEBI" id="CHEBI:60344"/>
        <dbReference type="EC" id="1.6.2.4"/>
    </reaction>
</comment>
<dbReference type="InterPro" id="IPR039261">
    <property type="entry name" value="FNR_nucleotide-bd"/>
</dbReference>
<keyword evidence="5" id="KW-0285">Flavoprotein</keyword>
<name>A0A068RU92_9FUNG</name>